<dbReference type="EnsemblPlants" id="Kaladp0809s0059.1.v1.1">
    <property type="protein sequence ID" value="Kaladp0809s0059.1.v1.1.CDS.1"/>
    <property type="gene ID" value="Kaladp0809s0059.v1.1"/>
</dbReference>
<keyword evidence="1" id="KW-1133">Transmembrane helix</keyword>
<accession>A0A7N0VID8</accession>
<feature type="transmembrane region" description="Helical" evidence="1">
    <location>
        <begin position="531"/>
        <end position="555"/>
    </location>
</feature>
<dbReference type="Gramene" id="Kaladp0809s0059.1.v1.1">
    <property type="protein sequence ID" value="Kaladp0809s0059.1.v1.1.CDS.1"/>
    <property type="gene ID" value="Kaladp0809s0059.v1.1"/>
</dbReference>
<organism evidence="2 3">
    <name type="scientific">Kalanchoe fedtschenkoi</name>
    <name type="common">Lavender scallops</name>
    <name type="synonym">South American air plant</name>
    <dbReference type="NCBI Taxonomy" id="63787"/>
    <lineage>
        <taxon>Eukaryota</taxon>
        <taxon>Viridiplantae</taxon>
        <taxon>Streptophyta</taxon>
        <taxon>Embryophyta</taxon>
        <taxon>Tracheophyta</taxon>
        <taxon>Spermatophyta</taxon>
        <taxon>Magnoliopsida</taxon>
        <taxon>eudicotyledons</taxon>
        <taxon>Gunneridae</taxon>
        <taxon>Pentapetalae</taxon>
        <taxon>Saxifragales</taxon>
        <taxon>Crassulaceae</taxon>
        <taxon>Kalanchoe</taxon>
    </lineage>
</organism>
<keyword evidence="1" id="KW-0472">Membrane</keyword>
<dbReference type="InterPro" id="IPR004158">
    <property type="entry name" value="DUF247_pln"/>
</dbReference>
<name>A0A7N0VID8_KALFE</name>
<dbReference type="AlphaFoldDB" id="A0A7N0VID8"/>
<evidence type="ECO:0000313" key="3">
    <source>
        <dbReference type="Proteomes" id="UP000594263"/>
    </source>
</evidence>
<keyword evidence="1" id="KW-0812">Transmembrane</keyword>
<evidence type="ECO:0000256" key="1">
    <source>
        <dbReference type="SAM" id="Phobius"/>
    </source>
</evidence>
<proteinExistence type="predicted"/>
<dbReference type="PANTHER" id="PTHR31549:SF277">
    <property type="entry name" value="OS08G0167400 PROTEIN"/>
    <property type="match status" value="1"/>
</dbReference>
<protein>
    <submittedName>
        <fullName evidence="2">Uncharacterized protein</fullName>
    </submittedName>
</protein>
<reference evidence="2" key="1">
    <citation type="submission" date="2021-01" db="UniProtKB">
        <authorList>
            <consortium name="EnsemblPlants"/>
        </authorList>
    </citation>
    <scope>IDENTIFICATION</scope>
</reference>
<dbReference type="Pfam" id="PF03140">
    <property type="entry name" value="DUF247"/>
    <property type="match status" value="1"/>
</dbReference>
<evidence type="ECO:0000313" key="2">
    <source>
        <dbReference type="EnsemblPlants" id="Kaladp0809s0059.1.v1.1.CDS.1"/>
    </source>
</evidence>
<dbReference type="PANTHER" id="PTHR31549">
    <property type="entry name" value="PROTEIN, PUTATIVE (DUF247)-RELATED-RELATED"/>
    <property type="match status" value="1"/>
</dbReference>
<sequence length="566" mass="66074">MISHMQPNKPSLKYRSDFDEHKWIAQVRQSIDEEELEEEDDSNPVCIFRVPKILLFRSPDFYIPQQVSIGPYHYLRDELYEMERCKLSAAKTARKKSKSLSFEHLVEQLAELETKIRACYHNFLDFEGETLAWMMAIDACFMIQFMETYDPKNGQPLSEKNYSKTPRRRVVEYEGRKLAPSVILQDFLMLENQIPLFVLRKVLEFQYAPSEDQVEARLVSMMLNFCKELSPLTLSDNSSVISSSFHLLDFLYQIMTVTISDEDCLCQIVQIQEEDDESDQVLEISRDHPIPHPSIVTTFTIWTHEVFSTLHGHCVTLIEKIKVSRLTKVLTMLSWRIASNLPIFFILKQLFEYLFSTLDNEEPNPESSHMEKPPSIEEITIPSVSELAASGVRFSPADGGLYTTSFDMKTKTIYLPKVNIDLHTEALLRNLVAYEALNVTGPMFITRYTEFMNGIIDTDEDVRLLRENGIIQNRLKSDGEVTDFWNEMSKSIRLTKVDFLDKVIKDVNKYYEDTWRVKAKKLMNLYVFDSWQFLVFLGIMFFLFFMMMQTILLVYKFVRVLGAHIV</sequence>
<dbReference type="Proteomes" id="UP000594263">
    <property type="component" value="Unplaced"/>
</dbReference>
<dbReference type="OMA" id="ENEWVEN"/>
<keyword evidence="3" id="KW-1185">Reference proteome</keyword>